<accession>A0A286XMP2</accession>
<proteinExistence type="predicted"/>
<reference evidence="2" key="3">
    <citation type="submission" date="2025-09" db="UniProtKB">
        <authorList>
            <consortium name="Ensembl"/>
        </authorList>
    </citation>
    <scope>IDENTIFICATION</scope>
    <source>
        <strain evidence="2">2N</strain>
    </source>
</reference>
<keyword evidence="1" id="KW-0175">Coiled coil</keyword>
<reference evidence="2" key="2">
    <citation type="submission" date="2025-08" db="UniProtKB">
        <authorList>
            <consortium name="Ensembl"/>
        </authorList>
    </citation>
    <scope>IDENTIFICATION</scope>
    <source>
        <strain evidence="2">2N</strain>
    </source>
</reference>
<dbReference type="PANTHER" id="PTHR15715:SF21">
    <property type="entry name" value="TRAF3-INTERACTING JNK-ACTIVATING MODULATOR"/>
    <property type="match status" value="1"/>
</dbReference>
<organism evidence="2 3">
    <name type="scientific">Cavia porcellus</name>
    <name type="common">Guinea pig</name>
    <dbReference type="NCBI Taxonomy" id="10141"/>
    <lineage>
        <taxon>Eukaryota</taxon>
        <taxon>Metazoa</taxon>
        <taxon>Chordata</taxon>
        <taxon>Craniata</taxon>
        <taxon>Vertebrata</taxon>
        <taxon>Euteleostomi</taxon>
        <taxon>Mammalia</taxon>
        <taxon>Eutheria</taxon>
        <taxon>Euarchontoglires</taxon>
        <taxon>Glires</taxon>
        <taxon>Rodentia</taxon>
        <taxon>Hystricomorpha</taxon>
        <taxon>Caviidae</taxon>
        <taxon>Cavia</taxon>
    </lineage>
</organism>
<dbReference type="EMBL" id="AAKN02019075">
    <property type="status" value="NOT_ANNOTATED_CDS"/>
    <property type="molecule type" value="Genomic_DNA"/>
</dbReference>
<feature type="coiled-coil region" evidence="1">
    <location>
        <begin position="1"/>
        <end position="120"/>
    </location>
</feature>
<evidence type="ECO:0000313" key="3">
    <source>
        <dbReference type="Proteomes" id="UP000005447"/>
    </source>
</evidence>
<dbReference type="PANTHER" id="PTHR15715">
    <property type="entry name" value="CENTROSOMAL PROTEIN OF 170 KDA"/>
    <property type="match status" value="1"/>
</dbReference>
<dbReference type="GeneTree" id="ENSGT00940000160260"/>
<dbReference type="AlphaFoldDB" id="A0A286XMP2"/>
<dbReference type="Ensembl" id="ENSCPOT00000032599.1">
    <property type="protein sequence ID" value="ENSCPOP00000026743.1"/>
    <property type="gene ID" value="ENSCPOG00000014792.4"/>
</dbReference>
<evidence type="ECO:0000313" key="2">
    <source>
        <dbReference type="Ensembl" id="ENSCPOP00000026743.1"/>
    </source>
</evidence>
<reference evidence="3" key="1">
    <citation type="journal article" date="2011" name="Nature">
        <title>A high-resolution map of human evolutionary constraint using 29 mammals.</title>
        <authorList>
            <person name="Lindblad-Toh K."/>
            <person name="Garber M."/>
            <person name="Zuk O."/>
            <person name="Lin M.F."/>
            <person name="Parker B.J."/>
            <person name="Washietl S."/>
            <person name="Kheradpour P."/>
            <person name="Ernst J."/>
            <person name="Jordan G."/>
            <person name="Mauceli E."/>
            <person name="Ward L.D."/>
            <person name="Lowe C.B."/>
            <person name="Holloway A.K."/>
            <person name="Clamp M."/>
            <person name="Gnerre S."/>
            <person name="Alfoldi J."/>
            <person name="Beal K."/>
            <person name="Chang J."/>
            <person name="Clawson H."/>
            <person name="Cuff J."/>
            <person name="Di Palma F."/>
            <person name="Fitzgerald S."/>
            <person name="Flicek P."/>
            <person name="Guttman M."/>
            <person name="Hubisz M.J."/>
            <person name="Jaffe D.B."/>
            <person name="Jungreis I."/>
            <person name="Kent W.J."/>
            <person name="Kostka D."/>
            <person name="Lara M."/>
            <person name="Martins A.L."/>
            <person name="Massingham T."/>
            <person name="Moltke I."/>
            <person name="Raney B.J."/>
            <person name="Rasmussen M.D."/>
            <person name="Robinson J."/>
            <person name="Stark A."/>
            <person name="Vilella A.J."/>
            <person name="Wen J."/>
            <person name="Xie X."/>
            <person name="Zody M.C."/>
            <person name="Baldwin J."/>
            <person name="Bloom T."/>
            <person name="Chin C.W."/>
            <person name="Heiman D."/>
            <person name="Nicol R."/>
            <person name="Nusbaum C."/>
            <person name="Young S."/>
            <person name="Wilkinson J."/>
            <person name="Worley K.C."/>
            <person name="Kovar C.L."/>
            <person name="Muzny D.M."/>
            <person name="Gibbs R.A."/>
            <person name="Cree A."/>
            <person name="Dihn H.H."/>
            <person name="Fowler G."/>
            <person name="Jhangiani S."/>
            <person name="Joshi V."/>
            <person name="Lee S."/>
            <person name="Lewis L.R."/>
            <person name="Nazareth L.V."/>
            <person name="Okwuonu G."/>
            <person name="Santibanez J."/>
            <person name="Warren W.C."/>
            <person name="Mardis E.R."/>
            <person name="Weinstock G.M."/>
            <person name="Wilson R.K."/>
            <person name="Delehaunty K."/>
            <person name="Dooling D."/>
            <person name="Fronik C."/>
            <person name="Fulton L."/>
            <person name="Fulton B."/>
            <person name="Graves T."/>
            <person name="Minx P."/>
            <person name="Sodergren E."/>
            <person name="Birney E."/>
            <person name="Margulies E.H."/>
            <person name="Herrero J."/>
            <person name="Green E.D."/>
            <person name="Haussler D."/>
            <person name="Siepel A."/>
            <person name="Goldman N."/>
            <person name="Pollard K.S."/>
            <person name="Pedersen J.S."/>
            <person name="Lander E.S."/>
            <person name="Kellis M."/>
        </authorList>
    </citation>
    <scope>NUCLEOTIDE SEQUENCE [LARGE SCALE GENOMIC DNA]</scope>
    <source>
        <strain evidence="3">2N</strain>
    </source>
</reference>
<keyword evidence="3" id="KW-1185">Reference proteome</keyword>
<dbReference type="Bgee" id="ENSCPOG00000014792">
    <property type="expression patterns" value="Expressed in adult mammalian kidney and 11 other cell types or tissues"/>
</dbReference>
<evidence type="ECO:0000256" key="1">
    <source>
        <dbReference type="SAM" id="Coils"/>
    </source>
</evidence>
<dbReference type="VEuPathDB" id="HostDB:ENSCPOG00000014792"/>
<gene>
    <name evidence="2" type="primary">Traf3ip3</name>
</gene>
<dbReference type="Proteomes" id="UP000005447">
    <property type="component" value="Unassembled WGS sequence"/>
</dbReference>
<dbReference type="SUPFAM" id="SSF57997">
    <property type="entry name" value="Tropomyosin"/>
    <property type="match status" value="1"/>
</dbReference>
<sequence length="166" mass="19328">MKKVLLEMEDQKNNYEQKAKESLQKVLEEKMGAEQQLQSTQRSLALAEQKCEEWRSQYEALKEDWRTLEAQHRELESQLHVLQSKLQGADSRDAQMNQALRLLENEHQELQAKIEYLQREQDLCTSDSQDLQEAMWPMVPNADGGDCYSTGCIPGQQRQPDDMKNS</sequence>
<evidence type="ECO:0008006" key="4">
    <source>
        <dbReference type="Google" id="ProtNLM"/>
    </source>
</evidence>
<dbReference type="InterPro" id="IPR051176">
    <property type="entry name" value="Cent_Immune-Sig_Mod"/>
</dbReference>
<protein>
    <recommendedName>
        <fullName evidence="4">TRAF3 interacting protein 3</fullName>
    </recommendedName>
</protein>
<name>A0A286XMP2_CAVPO</name>